<evidence type="ECO:0008006" key="2">
    <source>
        <dbReference type="Google" id="ProtNLM"/>
    </source>
</evidence>
<dbReference type="GO" id="GO:0008483">
    <property type="term" value="F:transaminase activity"/>
    <property type="evidence" value="ECO:0007669"/>
    <property type="project" value="TreeGrafter"/>
</dbReference>
<sequence length="249" mass="27648">MQIPIYKPELPPYEVVEPEIRAMYASGMFYPGVYTDRLIEQVQKYTGVKYVLPVSSCSMGLMIALSIIPKGSYVVIPSFTFNATLQSLEWNGLHPVTVDVDDNGIMDLNALEDCLDNVSGIKAVLPVHMWGNLCDVQKFEKVCHARNVSVFFDGAHVFGSFDNGSFPPGSATVFSIAATKPISAGEGGLIVTNNPFLFTRYRDISNHGRLDSLDTKEKGINGKIQEFNSILAYHAIQQFDKTKSRRREL</sequence>
<dbReference type="InterPro" id="IPR000653">
    <property type="entry name" value="DegT/StrS_aminotransferase"/>
</dbReference>
<comment type="caution">
    <text evidence="1">The sequence shown here is derived from an EMBL/GenBank/DDBJ whole genome shotgun (WGS) entry which is preliminary data.</text>
</comment>
<dbReference type="InterPro" id="IPR015421">
    <property type="entry name" value="PyrdxlP-dep_Trfase_major"/>
</dbReference>
<dbReference type="Pfam" id="PF01041">
    <property type="entry name" value="DegT_DnrJ_EryC1"/>
    <property type="match status" value="1"/>
</dbReference>
<dbReference type="SUPFAM" id="SSF53383">
    <property type="entry name" value="PLP-dependent transferases"/>
    <property type="match status" value="1"/>
</dbReference>
<name>A0A0F9GPJ5_9ZZZZ</name>
<evidence type="ECO:0000313" key="1">
    <source>
        <dbReference type="EMBL" id="KKM00739.1"/>
    </source>
</evidence>
<dbReference type="Gene3D" id="3.40.640.10">
    <property type="entry name" value="Type I PLP-dependent aspartate aminotransferase-like (Major domain)"/>
    <property type="match status" value="1"/>
</dbReference>
<feature type="non-terminal residue" evidence="1">
    <location>
        <position position="249"/>
    </location>
</feature>
<gene>
    <name evidence="1" type="ORF">LCGC14_1801390</name>
</gene>
<organism evidence="1">
    <name type="scientific">marine sediment metagenome</name>
    <dbReference type="NCBI Taxonomy" id="412755"/>
    <lineage>
        <taxon>unclassified sequences</taxon>
        <taxon>metagenomes</taxon>
        <taxon>ecological metagenomes</taxon>
    </lineage>
</organism>
<dbReference type="PANTHER" id="PTHR30244:SF34">
    <property type="entry name" value="DTDP-4-AMINO-4,6-DIDEOXYGALACTOSE TRANSAMINASE"/>
    <property type="match status" value="1"/>
</dbReference>
<reference evidence="1" key="1">
    <citation type="journal article" date="2015" name="Nature">
        <title>Complex archaea that bridge the gap between prokaryotes and eukaryotes.</title>
        <authorList>
            <person name="Spang A."/>
            <person name="Saw J.H."/>
            <person name="Jorgensen S.L."/>
            <person name="Zaremba-Niedzwiedzka K."/>
            <person name="Martijn J."/>
            <person name="Lind A.E."/>
            <person name="van Eijk R."/>
            <person name="Schleper C."/>
            <person name="Guy L."/>
            <person name="Ettema T.J."/>
        </authorList>
    </citation>
    <scope>NUCLEOTIDE SEQUENCE</scope>
</reference>
<accession>A0A0F9GPJ5</accession>
<dbReference type="AlphaFoldDB" id="A0A0F9GPJ5"/>
<dbReference type="GO" id="GO:0000271">
    <property type="term" value="P:polysaccharide biosynthetic process"/>
    <property type="evidence" value="ECO:0007669"/>
    <property type="project" value="TreeGrafter"/>
</dbReference>
<protein>
    <recommendedName>
        <fullName evidence="2">Aminotransferase class I/classII domain-containing protein</fullName>
    </recommendedName>
</protein>
<dbReference type="InterPro" id="IPR015424">
    <property type="entry name" value="PyrdxlP-dep_Trfase"/>
</dbReference>
<dbReference type="GO" id="GO:0030170">
    <property type="term" value="F:pyridoxal phosphate binding"/>
    <property type="evidence" value="ECO:0007669"/>
    <property type="project" value="TreeGrafter"/>
</dbReference>
<dbReference type="EMBL" id="LAZR01017362">
    <property type="protein sequence ID" value="KKM00739.1"/>
    <property type="molecule type" value="Genomic_DNA"/>
</dbReference>
<proteinExistence type="predicted"/>
<dbReference type="PANTHER" id="PTHR30244">
    <property type="entry name" value="TRANSAMINASE"/>
    <property type="match status" value="1"/>
</dbReference>